<dbReference type="InterPro" id="IPR005907">
    <property type="entry name" value="G1P_thy_trans_s"/>
</dbReference>
<keyword evidence="13" id="KW-1185">Reference proteome</keyword>
<evidence type="ECO:0000256" key="8">
    <source>
        <dbReference type="ARBA" id="ARBA00022842"/>
    </source>
</evidence>
<keyword evidence="8 10" id="KW-0460">Magnesium</keyword>
<comment type="cofactor">
    <cofactor evidence="1">
        <name>Mg(2+)</name>
        <dbReference type="ChEBI" id="CHEBI:18420"/>
    </cofactor>
</comment>
<evidence type="ECO:0000256" key="3">
    <source>
        <dbReference type="ARBA" id="ARBA00012461"/>
    </source>
</evidence>
<dbReference type="Gene3D" id="3.90.550.10">
    <property type="entry name" value="Spore Coat Polysaccharide Biosynthesis Protein SpsA, Chain A"/>
    <property type="match status" value="1"/>
</dbReference>
<dbReference type="NCBIfam" id="TIGR01207">
    <property type="entry name" value="rmlA"/>
    <property type="match status" value="1"/>
</dbReference>
<feature type="domain" description="Nucleotidyl transferase" evidence="11">
    <location>
        <begin position="2"/>
        <end position="239"/>
    </location>
</feature>
<comment type="similarity">
    <text evidence="2 10">Belongs to the glucose-1-phosphate thymidylyltransferase family.</text>
</comment>
<evidence type="ECO:0000256" key="2">
    <source>
        <dbReference type="ARBA" id="ARBA00010480"/>
    </source>
</evidence>
<name>A0A923NM87_9FIRM</name>
<keyword evidence="6 10" id="KW-0548">Nucleotidyltransferase</keyword>
<dbReference type="Proteomes" id="UP000602647">
    <property type="component" value="Unassembled WGS sequence"/>
</dbReference>
<evidence type="ECO:0000313" key="12">
    <source>
        <dbReference type="EMBL" id="MBC6679579.1"/>
    </source>
</evidence>
<dbReference type="RefSeq" id="WP_187302683.1">
    <property type="nucleotide sequence ID" value="NZ_JACRYT010000005.1"/>
</dbReference>
<sequence length="294" mass="33268">MKGIILAAGKGTRLYPITKSICKPLLPVYDKPLIYYSISTLMLAGIRDILIIIPDGQQIAFRELLGDGSKFGINIEYAIQDVPRGIADAFIVGERFIKNDQVCLMLGDNIFYHPNLEGILKKAMRFVKNASKATIFGIKVEDPYSFGVVEFDENGRVISIEEKPDYPKSQYAVPGLYFYGNDVIDIAKELKPSARGELEITDVNIEYLNRGKLNVIPLDEEVIWLDAGTVTTLHEAACRVYEMQQIGVYVSYPEKVAIDKGYITWDKFIHEIEEMHNTEYGKHLKDMMDSIKLI</sequence>
<evidence type="ECO:0000256" key="10">
    <source>
        <dbReference type="RuleBase" id="RU003706"/>
    </source>
</evidence>
<comment type="catalytic activity">
    <reaction evidence="9 10">
        <text>dTTP + alpha-D-glucose 1-phosphate + H(+) = dTDP-alpha-D-glucose + diphosphate</text>
        <dbReference type="Rhea" id="RHEA:15225"/>
        <dbReference type="ChEBI" id="CHEBI:15378"/>
        <dbReference type="ChEBI" id="CHEBI:33019"/>
        <dbReference type="ChEBI" id="CHEBI:37568"/>
        <dbReference type="ChEBI" id="CHEBI:57477"/>
        <dbReference type="ChEBI" id="CHEBI:58601"/>
        <dbReference type="EC" id="2.7.7.24"/>
    </reaction>
</comment>
<evidence type="ECO:0000259" key="11">
    <source>
        <dbReference type="Pfam" id="PF00483"/>
    </source>
</evidence>
<evidence type="ECO:0000256" key="7">
    <source>
        <dbReference type="ARBA" id="ARBA00022723"/>
    </source>
</evidence>
<evidence type="ECO:0000256" key="1">
    <source>
        <dbReference type="ARBA" id="ARBA00001946"/>
    </source>
</evidence>
<organism evidence="12 13">
    <name type="scientific">Zhenpiania hominis</name>
    <dbReference type="NCBI Taxonomy" id="2763644"/>
    <lineage>
        <taxon>Bacteria</taxon>
        <taxon>Bacillati</taxon>
        <taxon>Bacillota</taxon>
        <taxon>Clostridia</taxon>
        <taxon>Peptostreptococcales</taxon>
        <taxon>Anaerovoracaceae</taxon>
        <taxon>Zhenpiania</taxon>
    </lineage>
</organism>
<evidence type="ECO:0000313" key="13">
    <source>
        <dbReference type="Proteomes" id="UP000602647"/>
    </source>
</evidence>
<dbReference type="SUPFAM" id="SSF53448">
    <property type="entry name" value="Nucleotide-diphospho-sugar transferases"/>
    <property type="match status" value="1"/>
</dbReference>
<dbReference type="AlphaFoldDB" id="A0A923NM87"/>
<dbReference type="PANTHER" id="PTHR43532:SF1">
    <property type="entry name" value="GLUCOSE-1-PHOSPHATE THYMIDYLYLTRANSFERASE 1"/>
    <property type="match status" value="1"/>
</dbReference>
<accession>A0A923NM87</accession>
<gene>
    <name evidence="12" type="primary">rfbA</name>
    <name evidence="12" type="ORF">H9L42_07040</name>
</gene>
<dbReference type="InterPro" id="IPR029044">
    <property type="entry name" value="Nucleotide-diphossugar_trans"/>
</dbReference>
<dbReference type="GO" id="GO:0008879">
    <property type="term" value="F:glucose-1-phosphate thymidylyltransferase activity"/>
    <property type="evidence" value="ECO:0007669"/>
    <property type="project" value="UniProtKB-EC"/>
</dbReference>
<protein>
    <recommendedName>
        <fullName evidence="4 10">Glucose-1-phosphate thymidylyltransferase</fullName>
        <ecNumber evidence="3 10">2.7.7.24</ecNumber>
    </recommendedName>
</protein>
<dbReference type="Pfam" id="PF00483">
    <property type="entry name" value="NTP_transferase"/>
    <property type="match status" value="1"/>
</dbReference>
<reference evidence="12" key="1">
    <citation type="submission" date="2020-08" db="EMBL/GenBank/DDBJ databases">
        <title>Genome public.</title>
        <authorList>
            <person name="Liu C."/>
            <person name="Sun Q."/>
        </authorList>
    </citation>
    <scope>NUCLEOTIDE SEQUENCE</scope>
    <source>
        <strain evidence="12">BX12</strain>
    </source>
</reference>
<evidence type="ECO:0000256" key="5">
    <source>
        <dbReference type="ARBA" id="ARBA00022679"/>
    </source>
</evidence>
<proteinExistence type="inferred from homology"/>
<dbReference type="GO" id="GO:0046872">
    <property type="term" value="F:metal ion binding"/>
    <property type="evidence" value="ECO:0007669"/>
    <property type="project" value="UniProtKB-KW"/>
</dbReference>
<evidence type="ECO:0000256" key="9">
    <source>
        <dbReference type="ARBA" id="ARBA00049336"/>
    </source>
</evidence>
<comment type="caution">
    <text evidence="12">The sequence shown here is derived from an EMBL/GenBank/DDBJ whole genome shotgun (WGS) entry which is preliminary data.</text>
</comment>
<evidence type="ECO:0000256" key="4">
    <source>
        <dbReference type="ARBA" id="ARBA00017654"/>
    </source>
</evidence>
<dbReference type="PANTHER" id="PTHR43532">
    <property type="entry name" value="GLUCOSE-1-PHOSPHATE THYMIDYLYLTRANSFERASE"/>
    <property type="match status" value="1"/>
</dbReference>
<evidence type="ECO:0000256" key="6">
    <source>
        <dbReference type="ARBA" id="ARBA00022695"/>
    </source>
</evidence>
<dbReference type="EMBL" id="JACRYT010000005">
    <property type="protein sequence ID" value="MBC6679579.1"/>
    <property type="molecule type" value="Genomic_DNA"/>
</dbReference>
<keyword evidence="5 10" id="KW-0808">Transferase</keyword>
<dbReference type="EC" id="2.7.7.24" evidence="3 10"/>
<keyword evidence="7 10" id="KW-0479">Metal-binding</keyword>
<dbReference type="InterPro" id="IPR005835">
    <property type="entry name" value="NTP_transferase_dom"/>
</dbReference>
<comment type="function">
    <text evidence="10">Catalyzes the formation of dTDP-glucose, from dTTP and glucose 1-phosphate, as well as its pyrophosphorolysis.</text>
</comment>